<evidence type="ECO:0000313" key="3">
    <source>
        <dbReference type="Proteomes" id="UP000243579"/>
    </source>
</evidence>
<name>A0A1V9YRE5_ACHHY</name>
<dbReference type="PROSITE" id="PS50195">
    <property type="entry name" value="PX"/>
    <property type="match status" value="1"/>
</dbReference>
<keyword evidence="3" id="KW-1185">Reference proteome</keyword>
<dbReference type="SUPFAM" id="SSF64268">
    <property type="entry name" value="PX domain"/>
    <property type="match status" value="1"/>
</dbReference>
<dbReference type="Gene3D" id="3.30.1520.10">
    <property type="entry name" value="Phox-like domain"/>
    <property type="match status" value="1"/>
</dbReference>
<comment type="caution">
    <text evidence="2">The sequence shown here is derived from an EMBL/GenBank/DDBJ whole genome shotgun (WGS) entry which is preliminary data.</text>
</comment>
<evidence type="ECO:0000259" key="1">
    <source>
        <dbReference type="PROSITE" id="PS50195"/>
    </source>
</evidence>
<dbReference type="EMBL" id="JNBR01001395">
    <property type="protein sequence ID" value="OQR88240.1"/>
    <property type="molecule type" value="Genomic_DNA"/>
</dbReference>
<dbReference type="GO" id="GO:0035091">
    <property type="term" value="F:phosphatidylinositol binding"/>
    <property type="evidence" value="ECO:0007669"/>
    <property type="project" value="InterPro"/>
</dbReference>
<dbReference type="InterPro" id="IPR001683">
    <property type="entry name" value="PX_dom"/>
</dbReference>
<protein>
    <recommendedName>
        <fullName evidence="1">PX domain-containing protein</fullName>
    </recommendedName>
</protein>
<evidence type="ECO:0000313" key="2">
    <source>
        <dbReference type="EMBL" id="OQR88240.1"/>
    </source>
</evidence>
<organism evidence="2 3">
    <name type="scientific">Achlya hypogyna</name>
    <name type="common">Oomycete</name>
    <name type="synonym">Protoachlya hypogyna</name>
    <dbReference type="NCBI Taxonomy" id="1202772"/>
    <lineage>
        <taxon>Eukaryota</taxon>
        <taxon>Sar</taxon>
        <taxon>Stramenopiles</taxon>
        <taxon>Oomycota</taxon>
        <taxon>Saprolegniomycetes</taxon>
        <taxon>Saprolegniales</taxon>
        <taxon>Achlyaceae</taxon>
        <taxon>Achlya</taxon>
    </lineage>
</organism>
<proteinExistence type="predicted"/>
<accession>A0A1V9YRE5</accession>
<sequence>MQATLQRLMSTENVLDSWPQWKCCIHGSRVVKTSSRKFLFFHKIDVVYHVRVASETHRWIVHYTYADFRALHAQLLEVGRNDNAFMDALSHFALPREHLFGRRDMLVIKGMCGTLEHYLVNLLRYCQRHRGPATERMDAVVRDFLRPNRANDNPIDVVAGKLAKANLI</sequence>
<feature type="domain" description="PX" evidence="1">
    <location>
        <begin position="26"/>
        <end position="151"/>
    </location>
</feature>
<dbReference type="Proteomes" id="UP000243579">
    <property type="component" value="Unassembled WGS sequence"/>
</dbReference>
<dbReference type="CDD" id="cd06093">
    <property type="entry name" value="PX_domain"/>
    <property type="match status" value="1"/>
</dbReference>
<dbReference type="OrthoDB" id="67648at2759"/>
<reference evidence="2 3" key="1">
    <citation type="journal article" date="2014" name="Genome Biol. Evol.">
        <title>The secreted proteins of Achlya hypogyna and Thraustotheca clavata identify the ancestral oomycete secretome and reveal gene acquisitions by horizontal gene transfer.</title>
        <authorList>
            <person name="Misner I."/>
            <person name="Blouin N."/>
            <person name="Leonard G."/>
            <person name="Richards T.A."/>
            <person name="Lane C.E."/>
        </authorList>
    </citation>
    <scope>NUCLEOTIDE SEQUENCE [LARGE SCALE GENOMIC DNA]</scope>
    <source>
        <strain evidence="2 3">ATCC 48635</strain>
    </source>
</reference>
<dbReference type="AlphaFoldDB" id="A0A1V9YRE5"/>
<gene>
    <name evidence="2" type="ORF">ACHHYP_07026</name>
</gene>
<dbReference type="InterPro" id="IPR036871">
    <property type="entry name" value="PX_dom_sf"/>
</dbReference>